<gene>
    <name evidence="1" type="ORF">Salat_2793900</name>
</gene>
<proteinExistence type="predicted"/>
<protein>
    <submittedName>
        <fullName evidence="1">Uncharacterized protein</fullName>
    </submittedName>
</protein>
<dbReference type="AlphaFoldDB" id="A0AAE2C9E8"/>
<comment type="caution">
    <text evidence="1">The sequence shown here is derived from an EMBL/GenBank/DDBJ whole genome shotgun (WGS) entry which is preliminary data.</text>
</comment>
<keyword evidence="2" id="KW-1185">Reference proteome</keyword>
<reference evidence="1" key="1">
    <citation type="submission" date="2020-06" db="EMBL/GenBank/DDBJ databases">
        <authorList>
            <person name="Li T."/>
            <person name="Hu X."/>
            <person name="Zhang T."/>
            <person name="Song X."/>
            <person name="Zhang H."/>
            <person name="Dai N."/>
            <person name="Sheng W."/>
            <person name="Hou X."/>
            <person name="Wei L."/>
        </authorList>
    </citation>
    <scope>NUCLEOTIDE SEQUENCE</scope>
    <source>
        <strain evidence="1">3651</strain>
        <tissue evidence="1">Leaf</tissue>
    </source>
</reference>
<evidence type="ECO:0000313" key="2">
    <source>
        <dbReference type="Proteomes" id="UP001293254"/>
    </source>
</evidence>
<accession>A0AAE2C9E8</accession>
<dbReference type="Proteomes" id="UP001293254">
    <property type="component" value="Unassembled WGS sequence"/>
</dbReference>
<dbReference type="EMBL" id="JACGWO010000012">
    <property type="protein sequence ID" value="KAK4413811.1"/>
    <property type="molecule type" value="Genomic_DNA"/>
</dbReference>
<evidence type="ECO:0000313" key="1">
    <source>
        <dbReference type="EMBL" id="KAK4413811.1"/>
    </source>
</evidence>
<organism evidence="1 2">
    <name type="scientific">Sesamum alatum</name>
    <dbReference type="NCBI Taxonomy" id="300844"/>
    <lineage>
        <taxon>Eukaryota</taxon>
        <taxon>Viridiplantae</taxon>
        <taxon>Streptophyta</taxon>
        <taxon>Embryophyta</taxon>
        <taxon>Tracheophyta</taxon>
        <taxon>Spermatophyta</taxon>
        <taxon>Magnoliopsida</taxon>
        <taxon>eudicotyledons</taxon>
        <taxon>Gunneridae</taxon>
        <taxon>Pentapetalae</taxon>
        <taxon>asterids</taxon>
        <taxon>lamiids</taxon>
        <taxon>Lamiales</taxon>
        <taxon>Pedaliaceae</taxon>
        <taxon>Sesamum</taxon>
    </lineage>
</organism>
<sequence length="125" mass="14494">MHVCIIAISPSASRIHGKREESDKREKEGNIYRTMGRSWREILGRWELQRGEGNYAHIWSLYRLDTRTILYKNGMPVLSEKHGEVLVAILMLRSSFSSRTSTYRSERPLLRCGSPWQCHGAFAQV</sequence>
<reference evidence="1" key="2">
    <citation type="journal article" date="2024" name="Plant">
        <title>Genomic evolution and insights into agronomic trait innovations of Sesamum species.</title>
        <authorList>
            <person name="Miao H."/>
            <person name="Wang L."/>
            <person name="Qu L."/>
            <person name="Liu H."/>
            <person name="Sun Y."/>
            <person name="Le M."/>
            <person name="Wang Q."/>
            <person name="Wei S."/>
            <person name="Zheng Y."/>
            <person name="Lin W."/>
            <person name="Duan Y."/>
            <person name="Cao H."/>
            <person name="Xiong S."/>
            <person name="Wang X."/>
            <person name="Wei L."/>
            <person name="Li C."/>
            <person name="Ma Q."/>
            <person name="Ju M."/>
            <person name="Zhao R."/>
            <person name="Li G."/>
            <person name="Mu C."/>
            <person name="Tian Q."/>
            <person name="Mei H."/>
            <person name="Zhang T."/>
            <person name="Gao T."/>
            <person name="Zhang H."/>
        </authorList>
    </citation>
    <scope>NUCLEOTIDE SEQUENCE</scope>
    <source>
        <strain evidence="1">3651</strain>
    </source>
</reference>
<name>A0AAE2C9E8_9LAMI</name>